<evidence type="ECO:0000313" key="1">
    <source>
        <dbReference type="EMBL" id="RUS84157.1"/>
    </source>
</evidence>
<organism evidence="1 2">
    <name type="scientific">Elysia chlorotica</name>
    <name type="common">Eastern emerald elysia</name>
    <name type="synonym">Sea slug</name>
    <dbReference type="NCBI Taxonomy" id="188477"/>
    <lineage>
        <taxon>Eukaryota</taxon>
        <taxon>Metazoa</taxon>
        <taxon>Spiralia</taxon>
        <taxon>Lophotrochozoa</taxon>
        <taxon>Mollusca</taxon>
        <taxon>Gastropoda</taxon>
        <taxon>Heterobranchia</taxon>
        <taxon>Euthyneura</taxon>
        <taxon>Panpulmonata</taxon>
        <taxon>Sacoglossa</taxon>
        <taxon>Placobranchoidea</taxon>
        <taxon>Plakobranchidae</taxon>
        <taxon>Elysia</taxon>
    </lineage>
</organism>
<reference evidence="1 2" key="1">
    <citation type="submission" date="2019-01" db="EMBL/GenBank/DDBJ databases">
        <title>A draft genome assembly of the solar-powered sea slug Elysia chlorotica.</title>
        <authorList>
            <person name="Cai H."/>
            <person name="Li Q."/>
            <person name="Fang X."/>
            <person name="Li J."/>
            <person name="Curtis N.E."/>
            <person name="Altenburger A."/>
            <person name="Shibata T."/>
            <person name="Feng M."/>
            <person name="Maeda T."/>
            <person name="Schwartz J.A."/>
            <person name="Shigenobu S."/>
            <person name="Lundholm N."/>
            <person name="Nishiyama T."/>
            <person name="Yang H."/>
            <person name="Hasebe M."/>
            <person name="Li S."/>
            <person name="Pierce S.K."/>
            <person name="Wang J."/>
        </authorList>
    </citation>
    <scope>NUCLEOTIDE SEQUENCE [LARGE SCALE GENOMIC DNA]</scope>
    <source>
        <strain evidence="1">EC2010</strain>
        <tissue evidence="1">Whole organism of an adult</tissue>
    </source>
</reference>
<name>A0A3S1HQH6_ELYCH</name>
<gene>
    <name evidence="1" type="ORF">EGW08_008085</name>
</gene>
<dbReference type="AlphaFoldDB" id="A0A3S1HQH6"/>
<comment type="caution">
    <text evidence="1">The sequence shown here is derived from an EMBL/GenBank/DDBJ whole genome shotgun (WGS) entry which is preliminary data.</text>
</comment>
<sequence>MQRLLKLDVNMVIFVEPKGRPFIDWMRRGRENRTYMMDISLETLPYYRFRDQFLSIMSSEDYKRDNELVSTGKAEALFPEYDILQLSKFYFMDRAVQENIFNNSYFVWLDAGYGHGADVYPKNGVWLPKNLFDHADQLTFIEREPGADYYEPVKHRLHKMSINIIAGLFFGGGRNVMREAYRLQQKELDRWLKQGIVDDDQTMYMLLYYRYPTMFHLVRGDWSDVFNLFNAPQSTSMSHNL</sequence>
<dbReference type="Proteomes" id="UP000271974">
    <property type="component" value="Unassembled WGS sequence"/>
</dbReference>
<dbReference type="Pfam" id="PF09612">
    <property type="entry name" value="HtrL_YibB"/>
    <property type="match status" value="1"/>
</dbReference>
<dbReference type="STRING" id="188477.A0A3S1HQH6"/>
<dbReference type="OrthoDB" id="411632at2759"/>
<protein>
    <submittedName>
        <fullName evidence="1">Uncharacterized protein</fullName>
    </submittedName>
</protein>
<dbReference type="InterPro" id="IPR011735">
    <property type="entry name" value="WlaTC/HtrL_glycosyltransf"/>
</dbReference>
<proteinExistence type="predicted"/>
<accession>A0A3S1HQH6</accession>
<evidence type="ECO:0000313" key="2">
    <source>
        <dbReference type="Proteomes" id="UP000271974"/>
    </source>
</evidence>
<keyword evidence="2" id="KW-1185">Reference proteome</keyword>
<dbReference type="EMBL" id="RQTK01000216">
    <property type="protein sequence ID" value="RUS84157.1"/>
    <property type="molecule type" value="Genomic_DNA"/>
</dbReference>